<dbReference type="EMBL" id="GBXM01070838">
    <property type="protein sequence ID" value="JAH37739.1"/>
    <property type="molecule type" value="Transcribed_RNA"/>
</dbReference>
<reference evidence="1" key="1">
    <citation type="submission" date="2014-11" db="EMBL/GenBank/DDBJ databases">
        <authorList>
            <person name="Amaro Gonzalez C."/>
        </authorList>
    </citation>
    <scope>NUCLEOTIDE SEQUENCE</scope>
</reference>
<name>A0A0E9S8N2_ANGAN</name>
<sequence>MFRNSSLLMTVQYNVTTFTKITYNASSPSAHAKHLVPTKYFQPPKLVNQLCNMRLL</sequence>
<protein>
    <submittedName>
        <fullName evidence="1">Uncharacterized protein</fullName>
    </submittedName>
</protein>
<proteinExistence type="predicted"/>
<accession>A0A0E9S8N2</accession>
<reference evidence="1" key="2">
    <citation type="journal article" date="2015" name="Fish Shellfish Immunol.">
        <title>Early steps in the European eel (Anguilla anguilla)-Vibrio vulnificus interaction in the gills: Role of the RtxA13 toxin.</title>
        <authorList>
            <person name="Callol A."/>
            <person name="Pajuelo D."/>
            <person name="Ebbesson L."/>
            <person name="Teles M."/>
            <person name="MacKenzie S."/>
            <person name="Amaro C."/>
        </authorList>
    </citation>
    <scope>NUCLEOTIDE SEQUENCE</scope>
</reference>
<evidence type="ECO:0000313" key="1">
    <source>
        <dbReference type="EMBL" id="JAH37739.1"/>
    </source>
</evidence>
<dbReference type="AlphaFoldDB" id="A0A0E9S8N2"/>
<organism evidence="1">
    <name type="scientific">Anguilla anguilla</name>
    <name type="common">European freshwater eel</name>
    <name type="synonym">Muraena anguilla</name>
    <dbReference type="NCBI Taxonomy" id="7936"/>
    <lineage>
        <taxon>Eukaryota</taxon>
        <taxon>Metazoa</taxon>
        <taxon>Chordata</taxon>
        <taxon>Craniata</taxon>
        <taxon>Vertebrata</taxon>
        <taxon>Euteleostomi</taxon>
        <taxon>Actinopterygii</taxon>
        <taxon>Neopterygii</taxon>
        <taxon>Teleostei</taxon>
        <taxon>Anguilliformes</taxon>
        <taxon>Anguillidae</taxon>
        <taxon>Anguilla</taxon>
    </lineage>
</organism>